<accession>A0A1V4I7W2</accession>
<organism evidence="8 9">
    <name type="scientific">Alkalithermobacter paradoxus</name>
    <dbReference type="NCBI Taxonomy" id="29349"/>
    <lineage>
        <taxon>Bacteria</taxon>
        <taxon>Bacillati</taxon>
        <taxon>Bacillota</taxon>
        <taxon>Clostridia</taxon>
        <taxon>Peptostreptococcales</taxon>
        <taxon>Tepidibacteraceae</taxon>
        <taxon>Alkalithermobacter</taxon>
    </lineage>
</organism>
<name>A0A1V4I7W2_9FIRM</name>
<dbReference type="AlphaFoldDB" id="A0A1V4I7W2"/>
<gene>
    <name evidence="8" type="ORF">CLOTH_12340</name>
</gene>
<dbReference type="GO" id="GO:0045892">
    <property type="term" value="P:negative regulation of DNA-templated transcription"/>
    <property type="evidence" value="ECO:0007669"/>
    <property type="project" value="InterPro"/>
</dbReference>
<proteinExistence type="inferred from homology"/>
<evidence type="ECO:0000313" key="8">
    <source>
        <dbReference type="EMBL" id="OPJ56056.1"/>
    </source>
</evidence>
<evidence type="ECO:0000313" key="9">
    <source>
        <dbReference type="Proteomes" id="UP000190140"/>
    </source>
</evidence>
<evidence type="ECO:0000256" key="4">
    <source>
        <dbReference type="ARBA" id="ARBA00022795"/>
    </source>
</evidence>
<dbReference type="EMBL" id="MZGW01000003">
    <property type="protein sequence ID" value="OPJ56056.1"/>
    <property type="molecule type" value="Genomic_DNA"/>
</dbReference>
<evidence type="ECO:0000256" key="2">
    <source>
        <dbReference type="ARBA" id="ARBA00017823"/>
    </source>
</evidence>
<evidence type="ECO:0000256" key="6">
    <source>
        <dbReference type="ARBA" id="ARBA00023163"/>
    </source>
</evidence>
<keyword evidence="4" id="KW-1005">Bacterial flagellum biogenesis</keyword>
<dbReference type="OrthoDB" id="2112849at2"/>
<reference evidence="8 9" key="1">
    <citation type="submission" date="2017-03" db="EMBL/GenBank/DDBJ databases">
        <title>Genome sequence of Clostridium thermoalcaliphilum DSM 7309.</title>
        <authorList>
            <person name="Poehlein A."/>
            <person name="Daniel R."/>
        </authorList>
    </citation>
    <scope>NUCLEOTIDE SEQUENCE [LARGE SCALE GENOMIC DNA]</scope>
    <source>
        <strain evidence="8 9">DSM 7309</strain>
    </source>
</reference>
<keyword evidence="9" id="KW-1185">Reference proteome</keyword>
<dbReference type="InterPro" id="IPR031316">
    <property type="entry name" value="FlgM_C"/>
</dbReference>
<keyword evidence="3" id="KW-0678">Repressor</keyword>
<dbReference type="STRING" id="29349.CLOTH_12340"/>
<evidence type="ECO:0000256" key="5">
    <source>
        <dbReference type="ARBA" id="ARBA00023015"/>
    </source>
</evidence>
<comment type="caution">
    <text evidence="8">The sequence shown here is derived from an EMBL/GenBank/DDBJ whole genome shotgun (WGS) entry which is preliminary data.</text>
</comment>
<dbReference type="RefSeq" id="WP_079412165.1">
    <property type="nucleotide sequence ID" value="NZ_MZGW01000003.1"/>
</dbReference>
<evidence type="ECO:0000256" key="1">
    <source>
        <dbReference type="ARBA" id="ARBA00005322"/>
    </source>
</evidence>
<comment type="similarity">
    <text evidence="1">Belongs to the FlgM family.</text>
</comment>
<dbReference type="Pfam" id="PF04316">
    <property type="entry name" value="FlgM"/>
    <property type="match status" value="1"/>
</dbReference>
<protein>
    <recommendedName>
        <fullName evidence="2">Negative regulator of flagellin synthesis</fullName>
    </recommendedName>
</protein>
<dbReference type="Proteomes" id="UP000190140">
    <property type="component" value="Unassembled WGS sequence"/>
</dbReference>
<evidence type="ECO:0000256" key="3">
    <source>
        <dbReference type="ARBA" id="ARBA00022491"/>
    </source>
</evidence>
<feature type="domain" description="Anti-sigma-28 factor FlgM C-terminal" evidence="7">
    <location>
        <begin position="32"/>
        <end position="86"/>
    </location>
</feature>
<evidence type="ECO:0000259" key="7">
    <source>
        <dbReference type="Pfam" id="PF04316"/>
    </source>
</evidence>
<dbReference type="SUPFAM" id="SSF101498">
    <property type="entry name" value="Anti-sigma factor FlgM"/>
    <property type="match status" value="1"/>
</dbReference>
<dbReference type="InterPro" id="IPR035890">
    <property type="entry name" value="Anti-sigma-28_factor_FlgM_sf"/>
</dbReference>
<keyword evidence="6" id="KW-0804">Transcription</keyword>
<sequence>MKISGVSNIQNVMKAYSKTKAQSVTKPQQKEDKIEISQVGKDFQMAMNAIKDIPDIRLDKVEEIKAQIQSGNYSVDIEKLAHAIINNKI</sequence>
<dbReference type="InterPro" id="IPR007412">
    <property type="entry name" value="FlgM"/>
</dbReference>
<dbReference type="NCBIfam" id="TIGR03824">
    <property type="entry name" value="FlgM_jcvi"/>
    <property type="match status" value="1"/>
</dbReference>
<dbReference type="GO" id="GO:0044781">
    <property type="term" value="P:bacterial-type flagellum organization"/>
    <property type="evidence" value="ECO:0007669"/>
    <property type="project" value="UniProtKB-KW"/>
</dbReference>
<keyword evidence="5" id="KW-0805">Transcription regulation</keyword>